<comment type="caution">
    <text evidence="1">The sequence shown here is derived from an EMBL/GenBank/DDBJ whole genome shotgun (WGS) entry which is preliminary data.</text>
</comment>
<dbReference type="Proteomes" id="UP000619079">
    <property type="component" value="Unassembled WGS sequence"/>
</dbReference>
<dbReference type="RefSeq" id="WP_199022696.1">
    <property type="nucleotide sequence ID" value="NZ_JAELVR010000001.1"/>
</dbReference>
<organism evidence="1 2">
    <name type="scientific">Sedimentitalea arenosa</name>
    <dbReference type="NCBI Taxonomy" id="2798803"/>
    <lineage>
        <taxon>Bacteria</taxon>
        <taxon>Pseudomonadati</taxon>
        <taxon>Pseudomonadota</taxon>
        <taxon>Alphaproteobacteria</taxon>
        <taxon>Rhodobacterales</taxon>
        <taxon>Paracoccaceae</taxon>
        <taxon>Sedimentitalea</taxon>
    </lineage>
</organism>
<keyword evidence="2" id="KW-1185">Reference proteome</keyword>
<gene>
    <name evidence="1" type="ORF">JF290_00175</name>
</gene>
<proteinExistence type="predicted"/>
<reference evidence="1" key="1">
    <citation type="submission" date="2020-12" db="EMBL/GenBank/DDBJ databases">
        <title>Sedimentitalea sp. nov., isolated from sand in Incheon.</title>
        <authorList>
            <person name="Kim W."/>
        </authorList>
    </citation>
    <scope>NUCLEOTIDE SEQUENCE</scope>
    <source>
        <strain evidence="1">CAU 1593</strain>
    </source>
</reference>
<accession>A0A8J7LZA5</accession>
<sequence length="604" mass="62873">MIGFSQTALLLTGTMQVAEAAVQGYWQAVPADRLDFDAPGTLSRALAVPRLAGMDGIEVAEARLTFRAESRQMASEDHAVTLPAGADTGVAIAFPRPTRATQIRLAPPVFPDAVTQDPRKFLLLGEALDADLPGGGTPLRLVVRLKSGGGFGPPVYSVPTFALDSPLYDPLLAGAGFRRVTDGLLVTLPGLPVEGVLLQLAHGDSPDALQPVEFEASVSDVQIDALPEGVSVALETGGKTVALFDHPPVLAPEAGTQEVAFLPLAGRHLTAELAEGDGPTLSLPLNITSATRGRIAILQSRLSARYRLDAVAEDQRQVPLGPGWARCRFEAAAERLPAETRMTLVARMAGRRLNAGSPDPDPSRPITGLTITARAEAAAPLTLVCAETPQPTVALALQIAADAEAEITLLLRADAGGLPGAAVAPPTVARFNKRAPGWLIVDLPEPFTPAPGETPLWIGARCTFGTVRWFAGPATADARAPVVTRDDARTWAPPSGALTNMPLSLAALEHVPDPQPAPVLSGLTAGVWPLGGTWDRASDREFRWSGAMPAALAGALGNVPGEGRIGTEVGFFSRALMDLTIEEAALFYDPMAAPGQATGGEAAA</sequence>
<evidence type="ECO:0000313" key="1">
    <source>
        <dbReference type="EMBL" id="MBJ6369926.1"/>
    </source>
</evidence>
<protein>
    <submittedName>
        <fullName evidence="1">Uncharacterized protein</fullName>
    </submittedName>
</protein>
<dbReference type="AlphaFoldDB" id="A0A8J7LZA5"/>
<dbReference type="EMBL" id="JAELVR010000001">
    <property type="protein sequence ID" value="MBJ6369926.1"/>
    <property type="molecule type" value="Genomic_DNA"/>
</dbReference>
<evidence type="ECO:0000313" key="2">
    <source>
        <dbReference type="Proteomes" id="UP000619079"/>
    </source>
</evidence>
<name>A0A8J7LZA5_9RHOB</name>